<dbReference type="Proteomes" id="UP000515124">
    <property type="component" value="Unplaced"/>
</dbReference>
<evidence type="ECO:0000259" key="7">
    <source>
        <dbReference type="PROSITE" id="PS50863"/>
    </source>
</evidence>
<feature type="domain" description="TF-B3" evidence="7">
    <location>
        <begin position="213"/>
        <end position="306"/>
    </location>
</feature>
<reference evidence="9" key="1">
    <citation type="submission" date="2025-08" db="UniProtKB">
        <authorList>
            <consortium name="RefSeq"/>
        </authorList>
    </citation>
    <scope>IDENTIFICATION</scope>
</reference>
<dbReference type="Gene3D" id="2.40.330.10">
    <property type="entry name" value="DNA-binding pseudobarrel domain"/>
    <property type="match status" value="2"/>
</dbReference>
<dbReference type="PROSITE" id="PS50863">
    <property type="entry name" value="B3"/>
    <property type="match status" value="2"/>
</dbReference>
<dbReference type="CDD" id="cd10017">
    <property type="entry name" value="B3_DNA"/>
    <property type="match status" value="2"/>
</dbReference>
<dbReference type="PANTHER" id="PTHR31920:SF108">
    <property type="entry name" value="B3 DOMAIN-CONTAINING TRANSCRIPTION FACTOR VRN1-LIKE"/>
    <property type="match status" value="1"/>
</dbReference>
<evidence type="ECO:0000256" key="4">
    <source>
        <dbReference type="ARBA" id="ARBA00023163"/>
    </source>
</evidence>
<evidence type="ECO:0000256" key="5">
    <source>
        <dbReference type="ARBA" id="ARBA00023242"/>
    </source>
</evidence>
<feature type="domain" description="TF-B3" evidence="7">
    <location>
        <begin position="8"/>
        <end position="101"/>
    </location>
</feature>
<dbReference type="RefSeq" id="XP_021824490.1">
    <property type="nucleotide sequence ID" value="XM_021968798.1"/>
</dbReference>
<proteinExistence type="predicted"/>
<evidence type="ECO:0000313" key="8">
    <source>
        <dbReference type="Proteomes" id="UP000515124"/>
    </source>
</evidence>
<dbReference type="InterPro" id="IPR050655">
    <property type="entry name" value="Plant_B3_domain"/>
</dbReference>
<dbReference type="Gramene" id="Pav_sc0001196.1_g990.1.mk:mrna">
    <property type="protein sequence ID" value="Pav_sc0001196.1_g990.1.mk:mrna"/>
    <property type="gene ID" value="Pav_sc0001196.1_g990.1.mk"/>
</dbReference>
<dbReference type="KEGG" id="pavi:110765631"/>
<dbReference type="SUPFAM" id="SSF101936">
    <property type="entry name" value="DNA-binding pseudobarrel domain"/>
    <property type="match status" value="2"/>
</dbReference>
<dbReference type="GO" id="GO:0005634">
    <property type="term" value="C:nucleus"/>
    <property type="evidence" value="ECO:0007669"/>
    <property type="project" value="UniProtKB-SubCell"/>
</dbReference>
<protein>
    <submittedName>
        <fullName evidence="9">B3 domain-containing protein At1g49475-like</fullName>
    </submittedName>
</protein>
<name>A0A6P5TBR4_PRUAV</name>
<sequence>MAAKKIPHFMKTITNTNARDKRLRVPKTFMDKHGEHLSDQIHLKLPGGLESEIKLRKCAGEFSFEKGWPEFSKFCSLDFGSCLVFRYEGKSKFHVLIFDESGTEIEYPTMPHIEETDEEEDDDMSIKEILEIEDDEEDNDKSVESLEIETDESLEILLIDEDDDDDVKSVESFEFFPPPQEKNRRKPRSSSKASSSSSSSLRATVKAANKFVSSHPFFKITLGPSRKAHVPASFRKHFTPGKNQTARLLVGHRSWPVTLIFHPRNYLFSAGWGAFEKANWLKEGDTCIFELMDRKNLALEVNIFRC</sequence>
<evidence type="ECO:0000256" key="1">
    <source>
        <dbReference type="ARBA" id="ARBA00004123"/>
    </source>
</evidence>
<dbReference type="SMART" id="SM01019">
    <property type="entry name" value="B3"/>
    <property type="match status" value="2"/>
</dbReference>
<organism evidence="8 9">
    <name type="scientific">Prunus avium</name>
    <name type="common">Cherry</name>
    <name type="synonym">Cerasus avium</name>
    <dbReference type="NCBI Taxonomy" id="42229"/>
    <lineage>
        <taxon>Eukaryota</taxon>
        <taxon>Viridiplantae</taxon>
        <taxon>Streptophyta</taxon>
        <taxon>Embryophyta</taxon>
        <taxon>Tracheophyta</taxon>
        <taxon>Spermatophyta</taxon>
        <taxon>Magnoliopsida</taxon>
        <taxon>eudicotyledons</taxon>
        <taxon>Gunneridae</taxon>
        <taxon>Pentapetalae</taxon>
        <taxon>rosids</taxon>
        <taxon>fabids</taxon>
        <taxon>Rosales</taxon>
        <taxon>Rosaceae</taxon>
        <taxon>Amygdaloideae</taxon>
        <taxon>Amygdaleae</taxon>
        <taxon>Prunus</taxon>
    </lineage>
</organism>
<evidence type="ECO:0000256" key="2">
    <source>
        <dbReference type="ARBA" id="ARBA00023015"/>
    </source>
</evidence>
<dbReference type="AlphaFoldDB" id="A0A6P5TBR4"/>
<dbReference type="InterPro" id="IPR003340">
    <property type="entry name" value="B3_DNA-bd"/>
</dbReference>
<dbReference type="PANTHER" id="PTHR31920">
    <property type="entry name" value="B3 DOMAIN-CONTAINING"/>
    <property type="match status" value="1"/>
</dbReference>
<gene>
    <name evidence="9" type="primary">LOC110765631</name>
</gene>
<comment type="subcellular location">
    <subcellularLocation>
        <location evidence="1">Nucleus</location>
    </subcellularLocation>
</comment>
<keyword evidence="2" id="KW-0805">Transcription regulation</keyword>
<keyword evidence="5" id="KW-0539">Nucleus</keyword>
<feature type="compositionally biased region" description="Low complexity" evidence="6">
    <location>
        <begin position="190"/>
        <end position="200"/>
    </location>
</feature>
<dbReference type="GO" id="GO:0003677">
    <property type="term" value="F:DNA binding"/>
    <property type="evidence" value="ECO:0007669"/>
    <property type="project" value="UniProtKB-KW"/>
</dbReference>
<accession>A0A6P5TBR4</accession>
<feature type="region of interest" description="Disordered" evidence="6">
    <location>
        <begin position="172"/>
        <end position="201"/>
    </location>
</feature>
<keyword evidence="4" id="KW-0804">Transcription</keyword>
<evidence type="ECO:0000256" key="3">
    <source>
        <dbReference type="ARBA" id="ARBA00023125"/>
    </source>
</evidence>
<evidence type="ECO:0000313" key="9">
    <source>
        <dbReference type="RefSeq" id="XP_021824490.1"/>
    </source>
</evidence>
<dbReference type="InterPro" id="IPR015300">
    <property type="entry name" value="DNA-bd_pseudobarrel_sf"/>
</dbReference>
<dbReference type="GeneID" id="110765631"/>
<evidence type="ECO:0000256" key="6">
    <source>
        <dbReference type="SAM" id="MobiDB-lite"/>
    </source>
</evidence>
<keyword evidence="8" id="KW-1185">Reference proteome</keyword>
<dbReference type="Pfam" id="PF02362">
    <property type="entry name" value="B3"/>
    <property type="match status" value="2"/>
</dbReference>
<keyword evidence="3" id="KW-0238">DNA-binding</keyword>